<keyword evidence="2" id="KW-1185">Reference proteome</keyword>
<reference evidence="1 2" key="1">
    <citation type="submission" date="2023-11" db="EMBL/GenBank/DDBJ databases">
        <authorList>
            <person name="Okamura Y."/>
        </authorList>
    </citation>
    <scope>NUCLEOTIDE SEQUENCE [LARGE SCALE GENOMIC DNA]</scope>
</reference>
<name>A0AAV1K3M9_9NEOP</name>
<proteinExistence type="predicted"/>
<comment type="caution">
    <text evidence="1">The sequence shown here is derived from an EMBL/GenBank/DDBJ whole genome shotgun (WGS) entry which is preliminary data.</text>
</comment>
<organism evidence="1 2">
    <name type="scientific">Leptosia nina</name>
    <dbReference type="NCBI Taxonomy" id="320188"/>
    <lineage>
        <taxon>Eukaryota</taxon>
        <taxon>Metazoa</taxon>
        <taxon>Ecdysozoa</taxon>
        <taxon>Arthropoda</taxon>
        <taxon>Hexapoda</taxon>
        <taxon>Insecta</taxon>
        <taxon>Pterygota</taxon>
        <taxon>Neoptera</taxon>
        <taxon>Endopterygota</taxon>
        <taxon>Lepidoptera</taxon>
        <taxon>Glossata</taxon>
        <taxon>Ditrysia</taxon>
        <taxon>Papilionoidea</taxon>
        <taxon>Pieridae</taxon>
        <taxon>Pierinae</taxon>
        <taxon>Leptosia</taxon>
    </lineage>
</organism>
<sequence length="215" mass="25730">MIVESRNLPVPITISLIKPKKHFIGGVRKPTEVNILKTIRFRSRKTLDAPPRQRCKIRNICRWYKRKRALKQLIKEHRREQEIQERKNFEKTRLRDFILWESIKPKVEYKPSVETVNKYKAPTVKRKPPLEKPIKYKPPPTVLENRYKYQSAPVPEKEITYYKPYYEPYVPKVEKQQKYMEPVITKARDCGGICLKEKPTKQARKKSKSISVKKL</sequence>
<evidence type="ECO:0000313" key="2">
    <source>
        <dbReference type="Proteomes" id="UP001497472"/>
    </source>
</evidence>
<protein>
    <submittedName>
        <fullName evidence="1">Uncharacterized protein</fullName>
    </submittedName>
</protein>
<gene>
    <name evidence="1" type="ORF">LNINA_LOCUS14068</name>
</gene>
<evidence type="ECO:0000313" key="1">
    <source>
        <dbReference type="EMBL" id="CAK1555234.1"/>
    </source>
</evidence>
<dbReference type="EMBL" id="CAVLEF010000280">
    <property type="protein sequence ID" value="CAK1555234.1"/>
    <property type="molecule type" value="Genomic_DNA"/>
</dbReference>
<dbReference type="Proteomes" id="UP001497472">
    <property type="component" value="Unassembled WGS sequence"/>
</dbReference>
<dbReference type="AlphaFoldDB" id="A0AAV1K3M9"/>
<accession>A0AAV1K3M9</accession>